<dbReference type="PANTHER" id="PTHR30429:SF3">
    <property type="entry name" value="LIPOPROTEIN"/>
    <property type="match status" value="1"/>
</dbReference>
<proteinExistence type="inferred from homology"/>
<comment type="caution">
    <text evidence="9">The sequence shown here is derived from an EMBL/GenBank/DDBJ whole genome shotgun (WGS) entry which is preliminary data.</text>
</comment>
<dbReference type="Gene3D" id="3.40.190.10">
    <property type="entry name" value="Periplasmic binding protein-like II"/>
    <property type="match status" value="2"/>
</dbReference>
<evidence type="ECO:0000256" key="7">
    <source>
        <dbReference type="PIRSR" id="PIRSR002854-1"/>
    </source>
</evidence>
<keyword evidence="10" id="KW-1185">Reference proteome</keyword>
<comment type="similarity">
    <text evidence="6">Belongs to the nlpA lipoprotein family.</text>
</comment>
<evidence type="ECO:0000256" key="8">
    <source>
        <dbReference type="SAM" id="SignalP"/>
    </source>
</evidence>
<keyword evidence="3" id="KW-0472">Membrane</keyword>
<gene>
    <name evidence="9" type="ORF">HP397_06040</name>
</gene>
<feature type="signal peptide" evidence="8">
    <location>
        <begin position="1"/>
        <end position="26"/>
    </location>
</feature>
<dbReference type="PROSITE" id="PS51257">
    <property type="entry name" value="PROKAR_LIPOPROTEIN"/>
    <property type="match status" value="1"/>
</dbReference>
<dbReference type="EMBL" id="JABMKT010000038">
    <property type="protein sequence ID" value="NYV28361.1"/>
    <property type="molecule type" value="Genomic_DNA"/>
</dbReference>
<name>A0A7Z0PFP9_9FUSO</name>
<organism evidence="9 10">
    <name type="scientific">Streptobacillus felis</name>
    <dbReference type="NCBI Taxonomy" id="1384509"/>
    <lineage>
        <taxon>Bacteria</taxon>
        <taxon>Fusobacteriati</taxon>
        <taxon>Fusobacteriota</taxon>
        <taxon>Fusobacteriia</taxon>
        <taxon>Fusobacteriales</taxon>
        <taxon>Leptotrichiaceae</taxon>
        <taxon>Streptobacillus</taxon>
    </lineage>
</organism>
<evidence type="ECO:0000256" key="5">
    <source>
        <dbReference type="ARBA" id="ARBA00023288"/>
    </source>
</evidence>
<accession>A0A7Z0PFP9</accession>
<feature type="chain" id="PRO_5030771560" description="Lipoprotein" evidence="8">
    <location>
        <begin position="27"/>
        <end position="274"/>
    </location>
</feature>
<keyword evidence="4" id="KW-0564">Palmitate</keyword>
<dbReference type="Pfam" id="PF03180">
    <property type="entry name" value="Lipoprotein_9"/>
    <property type="match status" value="1"/>
</dbReference>
<evidence type="ECO:0000313" key="10">
    <source>
        <dbReference type="Proteomes" id="UP000526184"/>
    </source>
</evidence>
<dbReference type="OrthoDB" id="9812878at2"/>
<dbReference type="SUPFAM" id="SSF53850">
    <property type="entry name" value="Periplasmic binding protein-like II"/>
    <property type="match status" value="1"/>
</dbReference>
<dbReference type="PIRSF" id="PIRSF002854">
    <property type="entry name" value="MetQ"/>
    <property type="match status" value="1"/>
</dbReference>
<dbReference type="Proteomes" id="UP000526184">
    <property type="component" value="Unassembled WGS sequence"/>
</dbReference>
<keyword evidence="5 6" id="KW-0449">Lipoprotein</keyword>
<keyword evidence="2 8" id="KW-0732">Signal</keyword>
<evidence type="ECO:0000256" key="4">
    <source>
        <dbReference type="ARBA" id="ARBA00023139"/>
    </source>
</evidence>
<dbReference type="PANTHER" id="PTHR30429">
    <property type="entry name" value="D-METHIONINE-BINDING LIPOPROTEIN METQ"/>
    <property type="match status" value="1"/>
</dbReference>
<evidence type="ECO:0000256" key="3">
    <source>
        <dbReference type="ARBA" id="ARBA00023136"/>
    </source>
</evidence>
<protein>
    <recommendedName>
        <fullName evidence="6">Lipoprotein</fullName>
    </recommendedName>
</protein>
<sequence>MLKNLLKGLLVFVLGFALLSCGGNKANVEGKSETVKVKVGVVGSSSETWDYLKEVLVKENIELEIVRFSDYNQPNDALLNGDIDLNAFQHRIFLSNYNKEKNANLTPIGDTVIAPIGLYSQKIKDVSELKDGDTIVIPNDVTNQARAINLLVSAELITLKADAEEFPTPKDVEGNPKNLNIVPVDASQTARSLQDVAAAVINNGVAVDSGLTPTVDAVYLEKIDEKSKPYINIIVAREEDKDNETYLKIVKAFQTDEVKEIINRVSKGSSVTAW</sequence>
<evidence type="ECO:0000256" key="2">
    <source>
        <dbReference type="ARBA" id="ARBA00022729"/>
    </source>
</evidence>
<dbReference type="GO" id="GO:0016020">
    <property type="term" value="C:membrane"/>
    <property type="evidence" value="ECO:0007669"/>
    <property type="project" value="UniProtKB-SubCell"/>
</dbReference>
<feature type="lipid moiety-binding region" description="S-diacylglycerol cysteine" evidence="7">
    <location>
        <position position="21"/>
    </location>
</feature>
<evidence type="ECO:0000256" key="1">
    <source>
        <dbReference type="ARBA" id="ARBA00004635"/>
    </source>
</evidence>
<evidence type="ECO:0000256" key="6">
    <source>
        <dbReference type="PIRNR" id="PIRNR002854"/>
    </source>
</evidence>
<evidence type="ECO:0000313" key="9">
    <source>
        <dbReference type="EMBL" id="NYV28361.1"/>
    </source>
</evidence>
<comment type="subcellular location">
    <subcellularLocation>
        <location evidence="1">Membrane</location>
        <topology evidence="1">Lipid-anchor</topology>
    </subcellularLocation>
</comment>
<dbReference type="RefSeq" id="WP_067323227.1">
    <property type="nucleotide sequence ID" value="NZ_CBCRWS010000043.1"/>
</dbReference>
<reference evidence="9 10" key="1">
    <citation type="submission" date="2020-05" db="EMBL/GenBank/DDBJ databases">
        <title>Streptobacillus felis strain LHL191014123.</title>
        <authorList>
            <person name="Fawzy A."/>
            <person name="Rau J."/>
            <person name="Risse K."/>
            <person name="Schauerte N."/>
            <person name="Geiger C."/>
            <person name="Blom J."/>
            <person name="Imirzalioglu C."/>
            <person name="Falgenhauer J."/>
            <person name="Bach A."/>
            <person name="Herden C."/>
            <person name="Eisenberg T."/>
        </authorList>
    </citation>
    <scope>NUCLEOTIDE SEQUENCE [LARGE SCALE GENOMIC DNA]</scope>
    <source>
        <strain evidence="9 10">LHL191014123</strain>
    </source>
</reference>
<dbReference type="AlphaFoldDB" id="A0A7Z0PFP9"/>
<dbReference type="InterPro" id="IPR004872">
    <property type="entry name" value="Lipoprotein_NlpA"/>
</dbReference>